<keyword evidence="3" id="KW-0963">Cytoplasm</keyword>
<reference evidence="13" key="1">
    <citation type="submission" date="2025-08" db="UniProtKB">
        <authorList>
            <consortium name="Ensembl"/>
        </authorList>
    </citation>
    <scope>IDENTIFICATION</scope>
</reference>
<evidence type="ECO:0000256" key="11">
    <source>
        <dbReference type="ARBA" id="ARBA00023136"/>
    </source>
</evidence>
<dbReference type="InterPro" id="IPR057764">
    <property type="entry name" value="Ubiquitin_PRKD1-3_N"/>
</dbReference>
<keyword evidence="10" id="KW-0862">Zinc</keyword>
<feature type="domain" description="Phorbol-ester/DAG-type" evidence="12">
    <location>
        <begin position="55"/>
        <end position="105"/>
    </location>
</feature>
<dbReference type="Pfam" id="PF00130">
    <property type="entry name" value="C1_1"/>
    <property type="match status" value="1"/>
</dbReference>
<protein>
    <recommendedName>
        <fullName evidence="12">Phorbol-ester/DAG-type domain-containing protein</fullName>
    </recommendedName>
</protein>
<dbReference type="Proteomes" id="UP000472270">
    <property type="component" value="Unassembled WGS sequence"/>
</dbReference>
<evidence type="ECO:0000256" key="6">
    <source>
        <dbReference type="ARBA" id="ARBA00022723"/>
    </source>
</evidence>
<accession>A0A673LYV8</accession>
<dbReference type="SMART" id="SM00109">
    <property type="entry name" value="C1"/>
    <property type="match status" value="1"/>
</dbReference>
<dbReference type="Pfam" id="PF25525">
    <property type="entry name" value="Ubiquitin_PRKD1_N"/>
    <property type="match status" value="1"/>
</dbReference>
<keyword evidence="6" id="KW-0479">Metal-binding</keyword>
<evidence type="ECO:0000256" key="4">
    <source>
        <dbReference type="ARBA" id="ARBA00022527"/>
    </source>
</evidence>
<dbReference type="GO" id="GO:0016020">
    <property type="term" value="C:membrane"/>
    <property type="evidence" value="ECO:0007669"/>
    <property type="project" value="UniProtKB-SubCell"/>
</dbReference>
<evidence type="ECO:0000313" key="13">
    <source>
        <dbReference type="Ensembl" id="ENSSRHP00000082027.1"/>
    </source>
</evidence>
<name>A0A673LYV8_9TELE</name>
<comment type="subcellular location">
    <subcellularLocation>
        <location evidence="2">Cytoplasm</location>
    </subcellularLocation>
    <subcellularLocation>
        <location evidence="1">Membrane</location>
    </subcellularLocation>
</comment>
<dbReference type="PROSITE" id="PS50081">
    <property type="entry name" value="ZF_DAG_PE_2"/>
    <property type="match status" value="1"/>
</dbReference>
<evidence type="ECO:0000256" key="2">
    <source>
        <dbReference type="ARBA" id="ARBA00004496"/>
    </source>
</evidence>
<dbReference type="GO" id="GO:0007200">
    <property type="term" value="P:phospholipase C-activating G protein-coupled receptor signaling pathway"/>
    <property type="evidence" value="ECO:0007669"/>
    <property type="project" value="TreeGrafter"/>
</dbReference>
<evidence type="ECO:0000256" key="9">
    <source>
        <dbReference type="ARBA" id="ARBA00022777"/>
    </source>
</evidence>
<dbReference type="PANTHER" id="PTHR22968">
    <property type="entry name" value="PROTEIN KINASE C, MU"/>
    <property type="match status" value="1"/>
</dbReference>
<evidence type="ECO:0000313" key="14">
    <source>
        <dbReference type="Proteomes" id="UP000472270"/>
    </source>
</evidence>
<keyword evidence="8" id="KW-0863">Zinc-finger</keyword>
<evidence type="ECO:0000256" key="10">
    <source>
        <dbReference type="ARBA" id="ARBA00022833"/>
    </source>
</evidence>
<organism evidence="13 14">
    <name type="scientific">Sinocyclocheilus rhinocerous</name>
    <dbReference type="NCBI Taxonomy" id="307959"/>
    <lineage>
        <taxon>Eukaryota</taxon>
        <taxon>Metazoa</taxon>
        <taxon>Chordata</taxon>
        <taxon>Craniata</taxon>
        <taxon>Vertebrata</taxon>
        <taxon>Euteleostomi</taxon>
        <taxon>Actinopterygii</taxon>
        <taxon>Neopterygii</taxon>
        <taxon>Teleostei</taxon>
        <taxon>Ostariophysi</taxon>
        <taxon>Cypriniformes</taxon>
        <taxon>Cyprinidae</taxon>
        <taxon>Cyprininae</taxon>
        <taxon>Sinocyclocheilus</taxon>
    </lineage>
</organism>
<dbReference type="PANTHER" id="PTHR22968:SF25">
    <property type="entry name" value="PROTEIN KINASE C"/>
    <property type="match status" value="1"/>
</dbReference>
<keyword evidence="5" id="KW-0808">Transferase</keyword>
<evidence type="ECO:0000256" key="1">
    <source>
        <dbReference type="ARBA" id="ARBA00004370"/>
    </source>
</evidence>
<dbReference type="InterPro" id="IPR046349">
    <property type="entry name" value="C1-like_sf"/>
</dbReference>
<keyword evidence="9" id="KW-0418">Kinase</keyword>
<dbReference type="InterPro" id="IPR020454">
    <property type="entry name" value="DAG/PE-bd"/>
</dbReference>
<dbReference type="PRINTS" id="PR00008">
    <property type="entry name" value="DAGPEDOMAIN"/>
</dbReference>
<dbReference type="PROSITE" id="PS00479">
    <property type="entry name" value="ZF_DAG_PE_1"/>
    <property type="match status" value="1"/>
</dbReference>
<evidence type="ECO:0000256" key="8">
    <source>
        <dbReference type="ARBA" id="ARBA00022771"/>
    </source>
</evidence>
<dbReference type="Ensembl" id="ENSSRHT00000084249.1">
    <property type="protein sequence ID" value="ENSSRHP00000082027.1"/>
    <property type="gene ID" value="ENSSRHG00000040629.1"/>
</dbReference>
<dbReference type="SUPFAM" id="SSF57889">
    <property type="entry name" value="Cysteine-rich domain"/>
    <property type="match status" value="1"/>
</dbReference>
<keyword evidence="7" id="KW-0677">Repeat</keyword>
<evidence type="ECO:0000259" key="12">
    <source>
        <dbReference type="PROSITE" id="PS50081"/>
    </source>
</evidence>
<evidence type="ECO:0000256" key="7">
    <source>
        <dbReference type="ARBA" id="ARBA00022737"/>
    </source>
</evidence>
<dbReference type="GO" id="GO:0035556">
    <property type="term" value="P:intracellular signal transduction"/>
    <property type="evidence" value="ECO:0007669"/>
    <property type="project" value="TreeGrafter"/>
</dbReference>
<keyword evidence="14" id="KW-1185">Reference proteome</keyword>
<dbReference type="GO" id="GO:0005829">
    <property type="term" value="C:cytosol"/>
    <property type="evidence" value="ECO:0007669"/>
    <property type="project" value="TreeGrafter"/>
</dbReference>
<dbReference type="InterPro" id="IPR002219">
    <property type="entry name" value="PKC_DAG/PE"/>
</dbReference>
<dbReference type="GO" id="GO:0004674">
    <property type="term" value="F:protein serine/threonine kinase activity"/>
    <property type="evidence" value="ECO:0007669"/>
    <property type="project" value="UniProtKB-KW"/>
</dbReference>
<sequence>KVPECSVVGLGEKLLLFRHEPNTEQILLRLTEKHDIRNGDLVEVVLAVMETKYHPHSLVVHSYRTPTFCHYCGEMLWGLVRQGLKCEGCGLDFHKRCVFKLTSNCSRVYRHCGPSLSLFPPGRPRTQTLSSHTGGSLEEVTILTTCRSYRFE</sequence>
<evidence type="ECO:0000256" key="5">
    <source>
        <dbReference type="ARBA" id="ARBA00022679"/>
    </source>
</evidence>
<keyword evidence="4" id="KW-0723">Serine/threonine-protein kinase</keyword>
<dbReference type="CDD" id="cd20795">
    <property type="entry name" value="C1_PKD_rpt1"/>
    <property type="match status" value="1"/>
</dbReference>
<dbReference type="FunFam" id="3.30.60.20:FF:000021">
    <property type="entry name" value="Serine/threonine-protein kinase"/>
    <property type="match status" value="1"/>
</dbReference>
<dbReference type="AlphaFoldDB" id="A0A673LYV8"/>
<dbReference type="GO" id="GO:0008270">
    <property type="term" value="F:zinc ion binding"/>
    <property type="evidence" value="ECO:0007669"/>
    <property type="project" value="UniProtKB-KW"/>
</dbReference>
<reference evidence="13" key="2">
    <citation type="submission" date="2025-09" db="UniProtKB">
        <authorList>
            <consortium name="Ensembl"/>
        </authorList>
    </citation>
    <scope>IDENTIFICATION</scope>
</reference>
<evidence type="ECO:0000256" key="3">
    <source>
        <dbReference type="ARBA" id="ARBA00022490"/>
    </source>
</evidence>
<dbReference type="Gene3D" id="3.30.60.20">
    <property type="match status" value="1"/>
</dbReference>
<keyword evidence="11" id="KW-0472">Membrane</keyword>
<proteinExistence type="predicted"/>